<feature type="compositionally biased region" description="Polar residues" evidence="1">
    <location>
        <begin position="195"/>
        <end position="206"/>
    </location>
</feature>
<dbReference type="Gene3D" id="1.25.40.10">
    <property type="entry name" value="Tetratricopeptide repeat domain"/>
    <property type="match status" value="2"/>
</dbReference>
<feature type="compositionally biased region" description="Basic and acidic residues" evidence="1">
    <location>
        <begin position="207"/>
        <end position="219"/>
    </location>
</feature>
<dbReference type="OrthoDB" id="2438558at2759"/>
<evidence type="ECO:0000313" key="3">
    <source>
        <dbReference type="Proteomes" id="UP000748756"/>
    </source>
</evidence>
<gene>
    <name evidence="2" type="ORF">BG015_006844</name>
</gene>
<proteinExistence type="predicted"/>
<sequence length="559" mass="61915">MLHYAGQHEGGHQGIHLPSKNKTVYIATHQDGSVGKEIVLWEDVLVVFPDALYLQDSTKVLPFLKGPNFKTLDPARIAAVPGIVLEVVVREHMVAERETTLPPYTLHEAVPQETLPSIPPQRENIVASLGVRRNPVYGEVEAAMENYTHIDRPNMNAPGPQLVPNNFTNQTGNLNKPLPPIKKNLRRAPQLYPEGSSQFAWGNRDTNTSHDSPESDRKAALQGDPLSQFNLGLSYAQGQGGVPQDYAAAMKWFLRAAEQGFADAFVAVGVMYQNGNGVSKDYATAMDWYRKGAQLGNTDAQLNIGFLYRSGLGVEQDYAVAMEWYFKAAEQGNADAQVNVGYMYRNGFGVSQDFSKAMQWYLKAAEQGHAIAQANIGSMYEFARGVPKNYSLALEWYLKAAKQGHLQAQKNAGGLYRLGQGIEQDNAKAMDWYLRAAEQGLAEAQVELGSLYIHGQGVPSDYVKAARWYRKAAEQGVAEAQNHLGWMYEKGLGVPEDYEKALEWYGKAADQGLTEAQENVRIMKSRGSLDGQQQQQKRQQKQPTGKRSALSRTLAKFLT</sequence>
<dbReference type="AlphaFoldDB" id="A0A9P5RZ88"/>
<evidence type="ECO:0008006" key="4">
    <source>
        <dbReference type="Google" id="ProtNLM"/>
    </source>
</evidence>
<dbReference type="InterPro" id="IPR006597">
    <property type="entry name" value="Sel1-like"/>
</dbReference>
<accession>A0A9P5RZ88</accession>
<protein>
    <recommendedName>
        <fullName evidence="4">HCP-like protein</fullName>
    </recommendedName>
</protein>
<feature type="region of interest" description="Disordered" evidence="1">
    <location>
        <begin position="193"/>
        <end position="220"/>
    </location>
</feature>
<evidence type="ECO:0000256" key="1">
    <source>
        <dbReference type="SAM" id="MobiDB-lite"/>
    </source>
</evidence>
<comment type="caution">
    <text evidence="2">The sequence shown here is derived from an EMBL/GenBank/DDBJ whole genome shotgun (WGS) entry which is preliminary data.</text>
</comment>
<dbReference type="EMBL" id="JAAAUQ010000334">
    <property type="protein sequence ID" value="KAF9151298.1"/>
    <property type="molecule type" value="Genomic_DNA"/>
</dbReference>
<reference evidence="2" key="1">
    <citation type="journal article" date="2020" name="Fungal Divers.">
        <title>Resolving the Mortierellaceae phylogeny through synthesis of multi-gene phylogenetics and phylogenomics.</title>
        <authorList>
            <person name="Vandepol N."/>
            <person name="Liber J."/>
            <person name="Desiro A."/>
            <person name="Na H."/>
            <person name="Kennedy M."/>
            <person name="Barry K."/>
            <person name="Grigoriev I.V."/>
            <person name="Miller A.N."/>
            <person name="O'Donnell K."/>
            <person name="Stajich J.E."/>
            <person name="Bonito G."/>
        </authorList>
    </citation>
    <scope>NUCLEOTIDE SEQUENCE</scope>
    <source>
        <strain evidence="2">NRRL 6426</strain>
    </source>
</reference>
<name>A0A9P5RZ88_9FUNG</name>
<dbReference type="InterPro" id="IPR011990">
    <property type="entry name" value="TPR-like_helical_dom_sf"/>
</dbReference>
<dbReference type="PANTHER" id="PTHR45011:SF1">
    <property type="entry name" value="DAP3-BINDING CELL DEATH ENHANCER 1"/>
    <property type="match status" value="1"/>
</dbReference>
<keyword evidence="3" id="KW-1185">Reference proteome</keyword>
<dbReference type="PANTHER" id="PTHR45011">
    <property type="entry name" value="DAP3-BINDING CELL DEATH ENHANCER 1"/>
    <property type="match status" value="1"/>
</dbReference>
<dbReference type="SUPFAM" id="SSF81901">
    <property type="entry name" value="HCP-like"/>
    <property type="match status" value="2"/>
</dbReference>
<feature type="region of interest" description="Disordered" evidence="1">
    <location>
        <begin position="522"/>
        <end position="559"/>
    </location>
</feature>
<dbReference type="SMART" id="SM00671">
    <property type="entry name" value="SEL1"/>
    <property type="match status" value="8"/>
</dbReference>
<organism evidence="2 3">
    <name type="scientific">Linnemannia schmuckeri</name>
    <dbReference type="NCBI Taxonomy" id="64567"/>
    <lineage>
        <taxon>Eukaryota</taxon>
        <taxon>Fungi</taxon>
        <taxon>Fungi incertae sedis</taxon>
        <taxon>Mucoromycota</taxon>
        <taxon>Mortierellomycotina</taxon>
        <taxon>Mortierellomycetes</taxon>
        <taxon>Mortierellales</taxon>
        <taxon>Mortierellaceae</taxon>
        <taxon>Linnemannia</taxon>
    </lineage>
</organism>
<dbReference type="Proteomes" id="UP000748756">
    <property type="component" value="Unassembled WGS sequence"/>
</dbReference>
<evidence type="ECO:0000313" key="2">
    <source>
        <dbReference type="EMBL" id="KAF9151298.1"/>
    </source>
</evidence>
<dbReference type="Pfam" id="PF08238">
    <property type="entry name" value="Sel1"/>
    <property type="match status" value="8"/>
</dbReference>
<dbReference type="InterPro" id="IPR052748">
    <property type="entry name" value="ISR_Activator"/>
</dbReference>